<dbReference type="FunCoup" id="A0A3P8VRU8">
    <property type="interactions" value="21"/>
</dbReference>
<reference evidence="9 10" key="1">
    <citation type="journal article" date="2014" name="Nat. Genet.">
        <title>Whole-genome sequence of a flatfish provides insights into ZW sex chromosome evolution and adaptation to a benthic lifestyle.</title>
        <authorList>
            <person name="Chen S."/>
            <person name="Zhang G."/>
            <person name="Shao C."/>
            <person name="Huang Q."/>
            <person name="Liu G."/>
            <person name="Zhang P."/>
            <person name="Song W."/>
            <person name="An N."/>
            <person name="Chalopin D."/>
            <person name="Volff J.N."/>
            <person name="Hong Y."/>
            <person name="Li Q."/>
            <person name="Sha Z."/>
            <person name="Zhou H."/>
            <person name="Xie M."/>
            <person name="Yu Q."/>
            <person name="Liu Y."/>
            <person name="Xiang H."/>
            <person name="Wang N."/>
            <person name="Wu K."/>
            <person name="Yang C."/>
            <person name="Zhou Q."/>
            <person name="Liao X."/>
            <person name="Yang L."/>
            <person name="Hu Q."/>
            <person name="Zhang J."/>
            <person name="Meng L."/>
            <person name="Jin L."/>
            <person name="Tian Y."/>
            <person name="Lian J."/>
            <person name="Yang J."/>
            <person name="Miao G."/>
            <person name="Liu S."/>
            <person name="Liang Z."/>
            <person name="Yan F."/>
            <person name="Li Y."/>
            <person name="Sun B."/>
            <person name="Zhang H."/>
            <person name="Zhang J."/>
            <person name="Zhu Y."/>
            <person name="Du M."/>
            <person name="Zhao Y."/>
            <person name="Schartl M."/>
            <person name="Tang Q."/>
            <person name="Wang J."/>
        </authorList>
    </citation>
    <scope>NUCLEOTIDE SEQUENCE</scope>
</reference>
<feature type="domain" description="Neurotransmitter-gated ion-channel transmembrane" evidence="8">
    <location>
        <begin position="231"/>
        <end position="310"/>
    </location>
</feature>
<dbReference type="InterPro" id="IPR006201">
    <property type="entry name" value="Neur_channel"/>
</dbReference>
<keyword evidence="4 5" id="KW-0472">Membrane</keyword>
<evidence type="ECO:0000256" key="3">
    <source>
        <dbReference type="ARBA" id="ARBA00022989"/>
    </source>
</evidence>
<dbReference type="SUPFAM" id="SSF63712">
    <property type="entry name" value="Nicotinic receptor ligand binding domain-like"/>
    <property type="match status" value="1"/>
</dbReference>
<dbReference type="RefSeq" id="XP_024920452.1">
    <property type="nucleotide sequence ID" value="XM_025064684.1"/>
</dbReference>
<keyword evidence="6" id="KW-0732">Signal</keyword>
<name>A0A3P8VRU8_CYNSE</name>
<dbReference type="GO" id="GO:0005230">
    <property type="term" value="F:extracellular ligand-gated monoatomic ion channel activity"/>
    <property type="evidence" value="ECO:0007669"/>
    <property type="project" value="InterPro"/>
</dbReference>
<feature type="chain" id="PRO_5018308919" evidence="6">
    <location>
        <begin position="27"/>
        <end position="422"/>
    </location>
</feature>
<dbReference type="InParanoid" id="A0A3P8VRU8"/>
<dbReference type="RefSeq" id="XP_016895919.1">
    <property type="nucleotide sequence ID" value="XM_017040430.2"/>
</dbReference>
<dbReference type="OrthoDB" id="5920062at2759"/>
<dbReference type="SUPFAM" id="SSF90112">
    <property type="entry name" value="Neurotransmitter-gated ion-channel transmembrane pore"/>
    <property type="match status" value="1"/>
</dbReference>
<evidence type="ECO:0000256" key="6">
    <source>
        <dbReference type="SAM" id="SignalP"/>
    </source>
</evidence>
<feature type="transmembrane region" description="Helical" evidence="5">
    <location>
        <begin position="227"/>
        <end position="249"/>
    </location>
</feature>
<dbReference type="Ensembl" id="ENSCSET00000017236.1">
    <property type="protein sequence ID" value="ENSCSEP00000017024.1"/>
    <property type="gene ID" value="ENSCSEG00000010942.1"/>
</dbReference>
<evidence type="ECO:0000259" key="8">
    <source>
        <dbReference type="Pfam" id="PF02932"/>
    </source>
</evidence>
<accession>A0A3P8VRU8</accession>
<dbReference type="InterPro" id="IPR038050">
    <property type="entry name" value="Neuro_actylchol_rec"/>
</dbReference>
<dbReference type="Gene3D" id="2.70.170.10">
    <property type="entry name" value="Neurotransmitter-gated ion-channel ligand-binding domain"/>
    <property type="match status" value="1"/>
</dbReference>
<dbReference type="GO" id="GO:0004888">
    <property type="term" value="F:transmembrane signaling receptor activity"/>
    <property type="evidence" value="ECO:0007669"/>
    <property type="project" value="InterPro"/>
</dbReference>
<evidence type="ECO:0000256" key="2">
    <source>
        <dbReference type="ARBA" id="ARBA00022692"/>
    </source>
</evidence>
<dbReference type="GeneID" id="103392803"/>
<evidence type="ECO:0000313" key="10">
    <source>
        <dbReference type="Proteomes" id="UP000265120"/>
    </source>
</evidence>
<dbReference type="OMA" id="TWPLVHG"/>
<dbReference type="Pfam" id="PF02931">
    <property type="entry name" value="Neur_chan_LBD"/>
    <property type="match status" value="1"/>
</dbReference>
<dbReference type="InterPro" id="IPR036719">
    <property type="entry name" value="Neuro-gated_channel_TM_sf"/>
</dbReference>
<organism evidence="9 10">
    <name type="scientific">Cynoglossus semilaevis</name>
    <name type="common">Tongue sole</name>
    <dbReference type="NCBI Taxonomy" id="244447"/>
    <lineage>
        <taxon>Eukaryota</taxon>
        <taxon>Metazoa</taxon>
        <taxon>Chordata</taxon>
        <taxon>Craniata</taxon>
        <taxon>Vertebrata</taxon>
        <taxon>Euteleostomi</taxon>
        <taxon>Actinopterygii</taxon>
        <taxon>Neopterygii</taxon>
        <taxon>Teleostei</taxon>
        <taxon>Neoteleostei</taxon>
        <taxon>Acanthomorphata</taxon>
        <taxon>Carangaria</taxon>
        <taxon>Pleuronectiformes</taxon>
        <taxon>Pleuronectoidei</taxon>
        <taxon>Cynoglossidae</taxon>
        <taxon>Cynoglossinae</taxon>
        <taxon>Cynoglossus</taxon>
    </lineage>
</organism>
<dbReference type="GO" id="GO:0016020">
    <property type="term" value="C:membrane"/>
    <property type="evidence" value="ECO:0007669"/>
    <property type="project" value="UniProtKB-SubCell"/>
</dbReference>
<keyword evidence="2 5" id="KW-0812">Transmembrane</keyword>
<dbReference type="RefSeq" id="XP_008327753.1">
    <property type="nucleotide sequence ID" value="XM_008329531.3"/>
</dbReference>
<dbReference type="PANTHER" id="PTHR18945">
    <property type="entry name" value="NEUROTRANSMITTER GATED ION CHANNEL"/>
    <property type="match status" value="1"/>
</dbReference>
<evidence type="ECO:0000259" key="7">
    <source>
        <dbReference type="Pfam" id="PF02931"/>
    </source>
</evidence>
<dbReference type="InterPro" id="IPR006202">
    <property type="entry name" value="Neur_chan_lig-bd"/>
</dbReference>
<dbReference type="InterPro" id="IPR006029">
    <property type="entry name" value="Neurotrans-gated_channel_TM"/>
</dbReference>
<evidence type="ECO:0000313" key="9">
    <source>
        <dbReference type="Ensembl" id="ENSCSEP00000017024.1"/>
    </source>
</evidence>
<reference evidence="9" key="2">
    <citation type="submission" date="2025-08" db="UniProtKB">
        <authorList>
            <consortium name="Ensembl"/>
        </authorList>
    </citation>
    <scope>IDENTIFICATION</scope>
</reference>
<dbReference type="Proteomes" id="UP000265120">
    <property type="component" value="Chromosome 17"/>
</dbReference>
<keyword evidence="10" id="KW-1185">Reference proteome</keyword>
<keyword evidence="3 5" id="KW-1133">Transmembrane helix</keyword>
<dbReference type="Gene3D" id="1.20.58.390">
    <property type="entry name" value="Neurotransmitter-gated ion-channel transmembrane domain"/>
    <property type="match status" value="1"/>
</dbReference>
<dbReference type="InterPro" id="IPR036734">
    <property type="entry name" value="Neur_chan_lig-bd_sf"/>
</dbReference>
<sequence>MASLTVFNHSLKNCVLWFVLTGSVLPASSCTSRRCLAEMLINRNYTSQPQYENCTHIIKVPLVEYQTLSVDTRNLLLNSRLQATLMWTDPGLTWNTSVYHYDQVVLPVEKVWTPEIHVTNGIRTRMHQYSNDLLLFSNGTLVHTVIIMAEVNCEVNLFNYPFAEDACPVAIQTWAVAGCGTSLRLGNLKMIDSSHGDWETLGVSFEKQSEDQNYIWVLLRIKHFNPFITLMFPTILIVLADVVSFSLPLGGGERNTFKVTLVLSHTMLLTILNEKLPGDSQCSPIIRLHFCICLVLLFLSMLVSLVLTRVAKEGSIIFCCCPKKNATKSTGNKKEDTEAKGDISVIKLNGPEEENQMLQRVVKILQSFENKELENEKYQNRANAIDKAFFWLYFVCSTLYFCSMLTVMRTYECTVNHFNFWD</sequence>
<feature type="domain" description="Neurotransmitter-gated ion-channel ligand-binding" evidence="7">
    <location>
        <begin position="39"/>
        <end position="179"/>
    </location>
</feature>
<dbReference type="Pfam" id="PF02932">
    <property type="entry name" value="Neur_chan_memb"/>
    <property type="match status" value="1"/>
</dbReference>
<evidence type="ECO:0000256" key="5">
    <source>
        <dbReference type="SAM" id="Phobius"/>
    </source>
</evidence>
<dbReference type="GeneTree" id="ENSGT00920000149199"/>
<dbReference type="KEGG" id="csem:103392803"/>
<feature type="transmembrane region" description="Helical" evidence="5">
    <location>
        <begin position="285"/>
        <end position="307"/>
    </location>
</feature>
<feature type="signal peptide" evidence="6">
    <location>
        <begin position="1"/>
        <end position="26"/>
    </location>
</feature>
<protein>
    <submittedName>
        <fullName evidence="9">5-hydroxytryptamine receptor 3A-like</fullName>
    </submittedName>
</protein>
<evidence type="ECO:0000256" key="1">
    <source>
        <dbReference type="ARBA" id="ARBA00004141"/>
    </source>
</evidence>
<proteinExistence type="predicted"/>
<evidence type="ECO:0000256" key="4">
    <source>
        <dbReference type="ARBA" id="ARBA00023136"/>
    </source>
</evidence>
<comment type="subcellular location">
    <subcellularLocation>
        <location evidence="1">Membrane</location>
        <topology evidence="1">Multi-pass membrane protein</topology>
    </subcellularLocation>
</comment>
<feature type="transmembrane region" description="Helical" evidence="5">
    <location>
        <begin position="388"/>
        <end position="408"/>
    </location>
</feature>
<reference evidence="9" key="3">
    <citation type="submission" date="2025-09" db="UniProtKB">
        <authorList>
            <consortium name="Ensembl"/>
        </authorList>
    </citation>
    <scope>IDENTIFICATION</scope>
</reference>
<dbReference type="AlphaFoldDB" id="A0A3P8VRU8"/>